<gene>
    <name evidence="1" type="ORF">Nepgr_011394</name>
</gene>
<reference evidence="1" key="1">
    <citation type="submission" date="2023-05" db="EMBL/GenBank/DDBJ databases">
        <title>Nepenthes gracilis genome sequencing.</title>
        <authorList>
            <person name="Fukushima K."/>
        </authorList>
    </citation>
    <scope>NUCLEOTIDE SEQUENCE</scope>
    <source>
        <strain evidence="1">SING2019-196</strain>
    </source>
</reference>
<proteinExistence type="predicted"/>
<protein>
    <submittedName>
        <fullName evidence="1">Uncharacterized protein</fullName>
    </submittedName>
</protein>
<organism evidence="1 2">
    <name type="scientific">Nepenthes gracilis</name>
    <name type="common">Slender pitcher plant</name>
    <dbReference type="NCBI Taxonomy" id="150966"/>
    <lineage>
        <taxon>Eukaryota</taxon>
        <taxon>Viridiplantae</taxon>
        <taxon>Streptophyta</taxon>
        <taxon>Embryophyta</taxon>
        <taxon>Tracheophyta</taxon>
        <taxon>Spermatophyta</taxon>
        <taxon>Magnoliopsida</taxon>
        <taxon>eudicotyledons</taxon>
        <taxon>Gunneridae</taxon>
        <taxon>Pentapetalae</taxon>
        <taxon>Caryophyllales</taxon>
        <taxon>Nepenthaceae</taxon>
        <taxon>Nepenthes</taxon>
    </lineage>
</organism>
<comment type="caution">
    <text evidence="1">The sequence shown here is derived from an EMBL/GenBank/DDBJ whole genome shotgun (WGS) entry which is preliminary data.</text>
</comment>
<sequence length="75" mass="7922">MVEEDTQKNIEDDPGEATTAVVEAEMGADVEVAARPIEQRGSSKTKALLEADSEAAVEISLLEATSPSVPIDMSF</sequence>
<evidence type="ECO:0000313" key="2">
    <source>
        <dbReference type="Proteomes" id="UP001279734"/>
    </source>
</evidence>
<dbReference type="EMBL" id="BSYO01000009">
    <property type="protein sequence ID" value="GMH09553.1"/>
    <property type="molecule type" value="Genomic_DNA"/>
</dbReference>
<keyword evidence="2" id="KW-1185">Reference proteome</keyword>
<accession>A0AAD3XLX3</accession>
<evidence type="ECO:0000313" key="1">
    <source>
        <dbReference type="EMBL" id="GMH09553.1"/>
    </source>
</evidence>
<dbReference type="AlphaFoldDB" id="A0AAD3XLX3"/>
<dbReference type="Proteomes" id="UP001279734">
    <property type="component" value="Unassembled WGS sequence"/>
</dbReference>
<name>A0AAD3XLX3_NEPGR</name>